<evidence type="ECO:0000256" key="1">
    <source>
        <dbReference type="SAM" id="Phobius"/>
    </source>
</evidence>
<dbReference type="GO" id="GO:0051213">
    <property type="term" value="F:dioxygenase activity"/>
    <property type="evidence" value="ECO:0007669"/>
    <property type="project" value="UniProtKB-KW"/>
</dbReference>
<dbReference type="EMBL" id="SOFS01000043">
    <property type="protein sequence ID" value="TFC17279.1"/>
    <property type="molecule type" value="Genomic_DNA"/>
</dbReference>
<feature type="transmembrane region" description="Helical" evidence="1">
    <location>
        <begin position="125"/>
        <end position="144"/>
    </location>
</feature>
<keyword evidence="2" id="KW-0560">Oxidoreductase</keyword>
<feature type="transmembrane region" description="Helical" evidence="1">
    <location>
        <begin position="12"/>
        <end position="33"/>
    </location>
</feature>
<accession>A0ABY2IIJ0</accession>
<dbReference type="RefSeq" id="WP_134562121.1">
    <property type="nucleotide sequence ID" value="NZ_SOFS01000043.1"/>
</dbReference>
<keyword evidence="2" id="KW-0223">Dioxygenase</keyword>
<sequence>MSSLPTAIALRRTAGLTIAAGSLFVAVGAGAWLTVTKQLRDEKITVPCNAPILAGKTVQGPVTAYVEAIVIKNNAERGAGGRTFADISAALRGLDATSDEAVELRKQSAALSTGASLRTSLLTSVLAYGVSAFAGGLGAFFLIVGTQLRRVDAGGSR</sequence>
<keyword evidence="1" id="KW-0812">Transmembrane</keyword>
<keyword evidence="1" id="KW-1133">Transmembrane helix</keyword>
<gene>
    <name evidence="2" type="ORF">E3O46_16720</name>
</gene>
<organism evidence="2 3">
    <name type="scientific">Cryobacterium glucosi</name>
    <dbReference type="NCBI Taxonomy" id="1259175"/>
    <lineage>
        <taxon>Bacteria</taxon>
        <taxon>Bacillati</taxon>
        <taxon>Actinomycetota</taxon>
        <taxon>Actinomycetes</taxon>
        <taxon>Micrococcales</taxon>
        <taxon>Microbacteriaceae</taxon>
        <taxon>Cryobacterium</taxon>
    </lineage>
</organism>
<reference evidence="2 3" key="1">
    <citation type="submission" date="2019-03" db="EMBL/GenBank/DDBJ databases">
        <title>Genomics of glacier-inhabiting Cryobacterium strains.</title>
        <authorList>
            <person name="Liu Q."/>
            <person name="Xin Y.-H."/>
        </authorList>
    </citation>
    <scope>NUCLEOTIDE SEQUENCE [LARGE SCALE GENOMIC DNA]</scope>
    <source>
        <strain evidence="2 3">MDB1-5</strain>
    </source>
</reference>
<comment type="caution">
    <text evidence="2">The sequence shown here is derived from an EMBL/GenBank/DDBJ whole genome shotgun (WGS) entry which is preliminary data.</text>
</comment>
<proteinExistence type="predicted"/>
<name>A0ABY2IIJ0_9MICO</name>
<evidence type="ECO:0000313" key="2">
    <source>
        <dbReference type="EMBL" id="TFC17279.1"/>
    </source>
</evidence>
<keyword evidence="1" id="KW-0472">Membrane</keyword>
<evidence type="ECO:0000313" key="3">
    <source>
        <dbReference type="Proteomes" id="UP000297604"/>
    </source>
</evidence>
<dbReference type="Proteomes" id="UP000297604">
    <property type="component" value="Unassembled WGS sequence"/>
</dbReference>
<protein>
    <submittedName>
        <fullName evidence="2">Aromatic ring-opening dioxygenase LigA</fullName>
    </submittedName>
</protein>
<keyword evidence="3" id="KW-1185">Reference proteome</keyword>